<evidence type="ECO:0000313" key="2">
    <source>
        <dbReference type="Proteomes" id="UP000032414"/>
    </source>
</evidence>
<dbReference type="KEGG" id="tmc:LMI_1396"/>
<sequence length="57" mass="6773">MFQKRIFICTTISEKSELKLFTLIPAPKKGGQNRINFNNRENFMIGSQEYIVKIWHL</sequence>
<dbReference type="AlphaFoldDB" id="A0A098GE13"/>
<evidence type="ECO:0000313" key="1">
    <source>
        <dbReference type="EMBL" id="CEG60703.1"/>
    </source>
</evidence>
<reference evidence="2" key="1">
    <citation type="submission" date="2014-09" db="EMBL/GenBank/DDBJ databases">
        <authorList>
            <person name="Gomez-Valero L."/>
        </authorList>
    </citation>
    <scope>NUCLEOTIDE SEQUENCE [LARGE SCALE GENOMIC DNA]</scope>
    <source>
        <strain evidence="2">ATCC33218</strain>
    </source>
</reference>
<dbReference type="Proteomes" id="UP000032414">
    <property type="component" value="Chromosome I"/>
</dbReference>
<dbReference type="EMBL" id="LN614830">
    <property type="protein sequence ID" value="CEG60703.1"/>
    <property type="molecule type" value="Genomic_DNA"/>
</dbReference>
<dbReference type="HOGENOM" id="CLU_2995129_0_0_6"/>
<name>A0A098GE13_LEGMI</name>
<organism evidence="1 2">
    <name type="scientific">Legionella micdadei</name>
    <name type="common">Tatlockia micdadei</name>
    <dbReference type="NCBI Taxonomy" id="451"/>
    <lineage>
        <taxon>Bacteria</taxon>
        <taxon>Pseudomonadati</taxon>
        <taxon>Pseudomonadota</taxon>
        <taxon>Gammaproteobacteria</taxon>
        <taxon>Legionellales</taxon>
        <taxon>Legionellaceae</taxon>
        <taxon>Legionella</taxon>
    </lineage>
</organism>
<proteinExistence type="predicted"/>
<gene>
    <name evidence="1" type="ORF">LMI_1396</name>
</gene>
<accession>A0A098GE13</accession>
<protein>
    <submittedName>
        <fullName evidence="1">Uncharacterized protein</fullName>
    </submittedName>
</protein>